<dbReference type="AlphaFoldDB" id="A0AAD9UHI7"/>
<dbReference type="SUPFAM" id="SSF47798">
    <property type="entry name" value="Barrier-to-autointegration factor, BAF"/>
    <property type="match status" value="1"/>
</dbReference>
<sequence length="94" mass="10978">MSRPPCYTSQKHNRFVSGPMEQLDVESLPGIDVVLGSRLREKGYKKAYIVLGRFLMLNRDQDMFMCWIHDICGANTKQACDCYRFLVEWATEHM</sequence>
<dbReference type="PANTHER" id="PTHR47507">
    <property type="entry name" value="BARRIER TO AUTOINTEGRATION FACTOR 2"/>
    <property type="match status" value="1"/>
</dbReference>
<keyword evidence="4" id="KW-1185">Reference proteome</keyword>
<dbReference type="GO" id="GO:0000793">
    <property type="term" value="C:condensed chromosome"/>
    <property type="evidence" value="ECO:0007669"/>
    <property type="project" value="TreeGrafter"/>
</dbReference>
<dbReference type="Gene3D" id="1.10.150.40">
    <property type="entry name" value="Barrier-to-autointegration factor, BAF"/>
    <property type="match status" value="1"/>
</dbReference>
<evidence type="ECO:0000313" key="4">
    <source>
        <dbReference type="Proteomes" id="UP001209878"/>
    </source>
</evidence>
<dbReference type="GO" id="GO:0051276">
    <property type="term" value="P:chromosome organization"/>
    <property type="evidence" value="ECO:0007669"/>
    <property type="project" value="TreeGrafter"/>
</dbReference>
<evidence type="ECO:0000313" key="3">
    <source>
        <dbReference type="EMBL" id="KAK2189566.1"/>
    </source>
</evidence>
<evidence type="ECO:0008006" key="5">
    <source>
        <dbReference type="Google" id="ProtNLM"/>
    </source>
</evidence>
<dbReference type="EMBL" id="JAODUO010000102">
    <property type="protein sequence ID" value="KAK2189566.1"/>
    <property type="molecule type" value="Genomic_DNA"/>
</dbReference>
<dbReference type="InterPro" id="IPR004122">
    <property type="entry name" value="BAF_prot"/>
</dbReference>
<evidence type="ECO:0000256" key="2">
    <source>
        <dbReference type="ARBA" id="ARBA00023242"/>
    </source>
</evidence>
<evidence type="ECO:0000256" key="1">
    <source>
        <dbReference type="ARBA" id="ARBA00004123"/>
    </source>
</evidence>
<reference evidence="3" key="1">
    <citation type="journal article" date="2023" name="Mol. Biol. Evol.">
        <title>Third-Generation Sequencing Reveals the Adaptive Role of the Epigenome in Three Deep-Sea Polychaetes.</title>
        <authorList>
            <person name="Perez M."/>
            <person name="Aroh O."/>
            <person name="Sun Y."/>
            <person name="Lan Y."/>
            <person name="Juniper S.K."/>
            <person name="Young C.R."/>
            <person name="Angers B."/>
            <person name="Qian P.Y."/>
        </authorList>
    </citation>
    <scope>NUCLEOTIDE SEQUENCE</scope>
    <source>
        <strain evidence="3">R07B-5</strain>
    </source>
</reference>
<comment type="caution">
    <text evidence="3">The sequence shown here is derived from an EMBL/GenBank/DDBJ whole genome shotgun (WGS) entry which is preliminary data.</text>
</comment>
<accession>A0AAD9UHI7</accession>
<organism evidence="3 4">
    <name type="scientific">Ridgeia piscesae</name>
    <name type="common">Tubeworm</name>
    <dbReference type="NCBI Taxonomy" id="27915"/>
    <lineage>
        <taxon>Eukaryota</taxon>
        <taxon>Metazoa</taxon>
        <taxon>Spiralia</taxon>
        <taxon>Lophotrochozoa</taxon>
        <taxon>Annelida</taxon>
        <taxon>Polychaeta</taxon>
        <taxon>Sedentaria</taxon>
        <taxon>Canalipalpata</taxon>
        <taxon>Sabellida</taxon>
        <taxon>Siboglinidae</taxon>
        <taxon>Ridgeia</taxon>
    </lineage>
</organism>
<dbReference type="GO" id="GO:0003677">
    <property type="term" value="F:DNA binding"/>
    <property type="evidence" value="ECO:0007669"/>
    <property type="project" value="InterPro"/>
</dbReference>
<protein>
    <recommendedName>
        <fullName evidence="5">Barrier-to-autointegration factor</fullName>
    </recommendedName>
</protein>
<gene>
    <name evidence="3" type="ORF">NP493_102g01005</name>
</gene>
<name>A0AAD9UHI7_RIDPI</name>
<dbReference type="InterPro" id="IPR051387">
    <property type="entry name" value="BAF"/>
</dbReference>
<dbReference type="GO" id="GO:0005634">
    <property type="term" value="C:nucleus"/>
    <property type="evidence" value="ECO:0007669"/>
    <property type="project" value="UniProtKB-SubCell"/>
</dbReference>
<proteinExistence type="predicted"/>
<keyword evidence="2" id="KW-0539">Nucleus</keyword>
<dbReference type="PANTHER" id="PTHR47507:SF6">
    <property type="entry name" value="BARRIER-TO-AUTOINTEGRATION FACTOR"/>
    <property type="match status" value="1"/>
</dbReference>
<comment type="subcellular location">
    <subcellularLocation>
        <location evidence="1">Nucleus</location>
    </subcellularLocation>
</comment>
<dbReference type="Proteomes" id="UP001209878">
    <property type="component" value="Unassembled WGS sequence"/>
</dbReference>
<dbReference type="SMART" id="SM01023">
    <property type="entry name" value="BAF"/>
    <property type="match status" value="1"/>
</dbReference>
<dbReference type="InterPro" id="IPR036617">
    <property type="entry name" value="BAF_sf"/>
</dbReference>
<dbReference type="Pfam" id="PF02961">
    <property type="entry name" value="SAM_BAF"/>
    <property type="match status" value="1"/>
</dbReference>